<organism evidence="9 10">
    <name type="scientific">Chiayiivirga flava</name>
    <dbReference type="NCBI Taxonomy" id="659595"/>
    <lineage>
        <taxon>Bacteria</taxon>
        <taxon>Pseudomonadati</taxon>
        <taxon>Pseudomonadota</taxon>
        <taxon>Gammaproteobacteria</taxon>
        <taxon>Lysobacterales</taxon>
        <taxon>Lysobacteraceae</taxon>
        <taxon>Chiayiivirga</taxon>
    </lineage>
</organism>
<evidence type="ECO:0000313" key="9">
    <source>
        <dbReference type="EMBL" id="MBB5206719.1"/>
    </source>
</evidence>
<dbReference type="Proteomes" id="UP000521199">
    <property type="component" value="Unassembled WGS sequence"/>
</dbReference>
<dbReference type="Gene3D" id="3.30.2350.10">
    <property type="entry name" value="Pseudouridine synthase"/>
    <property type="match status" value="1"/>
</dbReference>
<dbReference type="InterPro" id="IPR002501">
    <property type="entry name" value="PsdUridine_synth_N"/>
</dbReference>
<dbReference type="InterPro" id="IPR036974">
    <property type="entry name" value="PUA_sf"/>
</dbReference>
<keyword evidence="10" id="KW-1185">Reference proteome</keyword>
<dbReference type="InterPro" id="IPR015947">
    <property type="entry name" value="PUA-like_sf"/>
</dbReference>
<dbReference type="GO" id="GO:0003723">
    <property type="term" value="F:RNA binding"/>
    <property type="evidence" value="ECO:0007669"/>
    <property type="project" value="InterPro"/>
</dbReference>
<dbReference type="InterPro" id="IPR015225">
    <property type="entry name" value="tRNA_psdUridine_synth_fam2_C"/>
</dbReference>
<accession>A0A7W8D2K0</accession>
<dbReference type="Pfam" id="PF01509">
    <property type="entry name" value="TruB_N"/>
    <property type="match status" value="1"/>
</dbReference>
<dbReference type="Gene3D" id="2.30.130.10">
    <property type="entry name" value="PUA domain"/>
    <property type="match status" value="1"/>
</dbReference>
<dbReference type="Pfam" id="PF09142">
    <property type="entry name" value="TruB_C"/>
    <property type="match status" value="1"/>
</dbReference>
<keyword evidence="3 5" id="KW-0819">tRNA processing</keyword>
<dbReference type="RefSeq" id="WP_183958970.1">
    <property type="nucleotide sequence ID" value="NZ_JACHHP010000001.1"/>
</dbReference>
<sequence>MATRRSRQYRNPPTRPVDGIVLLDKPAGISSNKALQQVRGLFAADKAGHTGSLDPLATGLLPICLGEACKVAGVLLAERKAYETLIRLGVDTDTDDAEGTVVATRPVPALDPAALDATLREFTGRIAQVPPRYSALKRDGEALYARARRGELIRIDARDVDVFAIDVLAIGTDTLRLRIECGSGTYIRSLARDIGARLGCGGHVETLRRLWVEPFRNPAMFTLEALAELAAQSRERIDATLLPIESGLAGYPRFSLDAEQAHRVRHGVRIRVDPALAPGAYAVSGPDGLVFALVEFAEDRLLRIQRLLHRG</sequence>
<dbReference type="InterPro" id="IPR020103">
    <property type="entry name" value="PsdUridine_synth_cat_dom_sf"/>
</dbReference>
<dbReference type="NCBIfam" id="TIGR00431">
    <property type="entry name" value="TruB"/>
    <property type="match status" value="1"/>
</dbReference>
<proteinExistence type="inferred from homology"/>
<gene>
    <name evidence="5" type="primary">truB</name>
    <name evidence="9" type="ORF">HNQ52_000235</name>
</gene>
<keyword evidence="4 5" id="KW-0413">Isomerase</keyword>
<dbReference type="Pfam" id="PF16198">
    <property type="entry name" value="TruB_C_2"/>
    <property type="match status" value="1"/>
</dbReference>
<evidence type="ECO:0000259" key="7">
    <source>
        <dbReference type="Pfam" id="PF09142"/>
    </source>
</evidence>
<name>A0A7W8D2K0_9GAMM</name>
<evidence type="ECO:0000256" key="3">
    <source>
        <dbReference type="ARBA" id="ARBA00022694"/>
    </source>
</evidence>
<evidence type="ECO:0000256" key="2">
    <source>
        <dbReference type="ARBA" id="ARBA00005642"/>
    </source>
</evidence>
<dbReference type="GO" id="GO:1990481">
    <property type="term" value="P:mRNA pseudouridine synthesis"/>
    <property type="evidence" value="ECO:0007669"/>
    <property type="project" value="TreeGrafter"/>
</dbReference>
<dbReference type="InterPro" id="IPR014780">
    <property type="entry name" value="tRNA_psdUridine_synth_TruB"/>
</dbReference>
<dbReference type="CDD" id="cd02573">
    <property type="entry name" value="PseudoU_synth_EcTruB"/>
    <property type="match status" value="1"/>
</dbReference>
<dbReference type="AlphaFoldDB" id="A0A7W8D2K0"/>
<reference evidence="9 10" key="1">
    <citation type="submission" date="2020-08" db="EMBL/GenBank/DDBJ databases">
        <title>Genomic Encyclopedia of Type Strains, Phase IV (KMG-IV): sequencing the most valuable type-strain genomes for metagenomic binning, comparative biology and taxonomic classification.</title>
        <authorList>
            <person name="Goeker M."/>
        </authorList>
    </citation>
    <scope>NUCLEOTIDE SEQUENCE [LARGE SCALE GENOMIC DNA]</scope>
    <source>
        <strain evidence="9 10">DSM 24163</strain>
    </source>
</reference>
<dbReference type="GO" id="GO:0031119">
    <property type="term" value="P:tRNA pseudouridine synthesis"/>
    <property type="evidence" value="ECO:0007669"/>
    <property type="project" value="UniProtKB-UniRule"/>
</dbReference>
<dbReference type="SUPFAM" id="SSF88697">
    <property type="entry name" value="PUA domain-like"/>
    <property type="match status" value="1"/>
</dbReference>
<evidence type="ECO:0000259" key="6">
    <source>
        <dbReference type="Pfam" id="PF01509"/>
    </source>
</evidence>
<evidence type="ECO:0000256" key="1">
    <source>
        <dbReference type="ARBA" id="ARBA00000385"/>
    </source>
</evidence>
<dbReference type="EC" id="5.4.99.25" evidence="5"/>
<evidence type="ECO:0000259" key="8">
    <source>
        <dbReference type="Pfam" id="PF16198"/>
    </source>
</evidence>
<comment type="caution">
    <text evidence="9">The sequence shown here is derived from an EMBL/GenBank/DDBJ whole genome shotgun (WGS) entry which is preliminary data.</text>
</comment>
<dbReference type="HAMAP" id="MF_01080">
    <property type="entry name" value="TruB_bact"/>
    <property type="match status" value="1"/>
</dbReference>
<dbReference type="PANTHER" id="PTHR13767">
    <property type="entry name" value="TRNA-PSEUDOURIDINE SYNTHASE"/>
    <property type="match status" value="1"/>
</dbReference>
<dbReference type="EMBL" id="JACHHP010000001">
    <property type="protein sequence ID" value="MBB5206719.1"/>
    <property type="molecule type" value="Genomic_DNA"/>
</dbReference>
<evidence type="ECO:0000256" key="4">
    <source>
        <dbReference type="ARBA" id="ARBA00023235"/>
    </source>
</evidence>
<comment type="function">
    <text evidence="5">Responsible for synthesis of pseudouridine from uracil-55 in the psi GC loop of transfer RNAs.</text>
</comment>
<feature type="active site" description="Nucleophile" evidence="5">
    <location>
        <position position="54"/>
    </location>
</feature>
<dbReference type="GO" id="GO:0160148">
    <property type="term" value="F:tRNA pseudouridine(55) synthase activity"/>
    <property type="evidence" value="ECO:0007669"/>
    <property type="project" value="UniProtKB-EC"/>
</dbReference>
<dbReference type="InterPro" id="IPR032819">
    <property type="entry name" value="TruB_C"/>
</dbReference>
<dbReference type="SUPFAM" id="SSF55120">
    <property type="entry name" value="Pseudouridine synthase"/>
    <property type="match status" value="1"/>
</dbReference>
<dbReference type="PANTHER" id="PTHR13767:SF2">
    <property type="entry name" value="PSEUDOURIDYLATE SYNTHASE TRUB1"/>
    <property type="match status" value="1"/>
</dbReference>
<evidence type="ECO:0000256" key="5">
    <source>
        <dbReference type="HAMAP-Rule" id="MF_01080"/>
    </source>
</evidence>
<comment type="similarity">
    <text evidence="2 5">Belongs to the pseudouridine synthase TruB family. Type 1 subfamily.</text>
</comment>
<feature type="domain" description="tRNA pseudouridine synthase II TruB subfamily 2 C-terminal" evidence="7">
    <location>
        <begin position="251"/>
        <end position="301"/>
    </location>
</feature>
<comment type="catalytic activity">
    <reaction evidence="1 5">
        <text>uridine(55) in tRNA = pseudouridine(55) in tRNA</text>
        <dbReference type="Rhea" id="RHEA:42532"/>
        <dbReference type="Rhea" id="RHEA-COMP:10101"/>
        <dbReference type="Rhea" id="RHEA-COMP:10102"/>
        <dbReference type="ChEBI" id="CHEBI:65314"/>
        <dbReference type="ChEBI" id="CHEBI:65315"/>
        <dbReference type="EC" id="5.4.99.25"/>
    </reaction>
</comment>
<feature type="domain" description="Pseudouridine synthase II N-terminal" evidence="6">
    <location>
        <begin position="40"/>
        <end position="187"/>
    </location>
</feature>
<protein>
    <recommendedName>
        <fullName evidence="5">tRNA pseudouridine synthase B</fullName>
        <ecNumber evidence="5">5.4.99.25</ecNumber>
    </recommendedName>
    <alternativeName>
        <fullName evidence="5">tRNA pseudouridine(55) synthase</fullName>
        <shortName evidence="5">Psi55 synthase</shortName>
    </alternativeName>
    <alternativeName>
        <fullName evidence="5">tRNA pseudouridylate synthase</fullName>
    </alternativeName>
    <alternativeName>
        <fullName evidence="5">tRNA-uridine isomerase</fullName>
    </alternativeName>
</protein>
<evidence type="ECO:0000313" key="10">
    <source>
        <dbReference type="Proteomes" id="UP000521199"/>
    </source>
</evidence>
<feature type="domain" description="tRNA pseudouridylate synthase B C-terminal" evidence="8">
    <location>
        <begin position="188"/>
        <end position="248"/>
    </location>
</feature>